<reference evidence="1 2" key="1">
    <citation type="submission" date="2020-07" db="EMBL/GenBank/DDBJ databases">
        <authorList>
            <person name="Xu S."/>
            <person name="Li A."/>
        </authorList>
    </citation>
    <scope>NUCLEOTIDE SEQUENCE [LARGE SCALE GENOMIC DNA]</scope>
    <source>
        <strain evidence="1 2">SG-8</strain>
    </source>
</reference>
<dbReference type="InterPro" id="IPR005331">
    <property type="entry name" value="Sulfotransferase"/>
</dbReference>
<proteinExistence type="predicted"/>
<dbReference type="GO" id="GO:0016020">
    <property type="term" value="C:membrane"/>
    <property type="evidence" value="ECO:0007669"/>
    <property type="project" value="InterPro"/>
</dbReference>
<keyword evidence="1" id="KW-0808">Transferase</keyword>
<keyword evidence="2" id="KW-1185">Reference proteome</keyword>
<dbReference type="Gene3D" id="3.40.50.300">
    <property type="entry name" value="P-loop containing nucleotide triphosphate hydrolases"/>
    <property type="match status" value="1"/>
</dbReference>
<dbReference type="InterPro" id="IPR027417">
    <property type="entry name" value="P-loop_NTPase"/>
</dbReference>
<dbReference type="RefSeq" id="WP_182668742.1">
    <property type="nucleotide sequence ID" value="NZ_JACHTE010000003.1"/>
</dbReference>
<dbReference type="Pfam" id="PF03567">
    <property type="entry name" value="Sulfotransfer_2"/>
    <property type="match status" value="1"/>
</dbReference>
<gene>
    <name evidence="1" type="ORF">H4F99_05620</name>
</gene>
<accession>A0A7W3U2Z7</accession>
<comment type="caution">
    <text evidence="1">The sequence shown here is derived from an EMBL/GenBank/DDBJ whole genome shotgun (WGS) entry which is preliminary data.</text>
</comment>
<dbReference type="Proteomes" id="UP000552587">
    <property type="component" value="Unassembled WGS sequence"/>
</dbReference>
<sequence length="208" mass="23747">MPFIEHNDKRLLFIHVPKTGGTSVEAWMSQVAPLRLRTVGVPASLKCTPQHLRMSDFNQLFGKGYFHEAFCLVRNPFSRIESEYRMRLSMHKSGFFKEGPEFSAWLETSLDRARKEPWLFDNHLRPQWEFVEKNVEVHKLESGLDAALSAAAASIGLAFTGPAPRLLASGKEAGMRIEWESSDIARVCDFYKRDFDTFGYSTELPTLD</sequence>
<name>A0A7W3U2Z7_9GAMM</name>
<dbReference type="SUPFAM" id="SSF52540">
    <property type="entry name" value="P-loop containing nucleoside triphosphate hydrolases"/>
    <property type="match status" value="1"/>
</dbReference>
<evidence type="ECO:0000313" key="1">
    <source>
        <dbReference type="EMBL" id="MBB1087967.1"/>
    </source>
</evidence>
<dbReference type="EMBL" id="JACHTE010000003">
    <property type="protein sequence ID" value="MBB1087967.1"/>
    <property type="molecule type" value="Genomic_DNA"/>
</dbReference>
<dbReference type="AlphaFoldDB" id="A0A7W3U2Z7"/>
<dbReference type="GO" id="GO:0008146">
    <property type="term" value="F:sulfotransferase activity"/>
    <property type="evidence" value="ECO:0007669"/>
    <property type="project" value="InterPro"/>
</dbReference>
<organism evidence="1 2">
    <name type="scientific">Marilutibacter penaei</name>
    <dbReference type="NCBI Taxonomy" id="2759900"/>
    <lineage>
        <taxon>Bacteria</taxon>
        <taxon>Pseudomonadati</taxon>
        <taxon>Pseudomonadota</taxon>
        <taxon>Gammaproteobacteria</taxon>
        <taxon>Lysobacterales</taxon>
        <taxon>Lysobacteraceae</taxon>
        <taxon>Marilutibacter</taxon>
    </lineage>
</organism>
<protein>
    <submittedName>
        <fullName evidence="1">Sulfotransferase family 2 domain-containing protein</fullName>
    </submittedName>
</protein>
<evidence type="ECO:0000313" key="2">
    <source>
        <dbReference type="Proteomes" id="UP000552587"/>
    </source>
</evidence>